<proteinExistence type="predicted"/>
<sequence length="55" mass="5963">RFLAFNIVCANSIYVKHIPEVAVIVAPGDTGLFANPEPVPARVLLTIYAYCQATD</sequence>
<feature type="non-terminal residue" evidence="1">
    <location>
        <position position="1"/>
    </location>
</feature>
<organism evidence="1">
    <name type="scientific">marine sediment metagenome</name>
    <dbReference type="NCBI Taxonomy" id="412755"/>
    <lineage>
        <taxon>unclassified sequences</taxon>
        <taxon>metagenomes</taxon>
        <taxon>ecological metagenomes</taxon>
    </lineage>
</organism>
<gene>
    <name evidence="1" type="ORF">S03H2_71843</name>
</gene>
<evidence type="ECO:0000313" key="1">
    <source>
        <dbReference type="EMBL" id="GAH94874.1"/>
    </source>
</evidence>
<comment type="caution">
    <text evidence="1">The sequence shown here is derived from an EMBL/GenBank/DDBJ whole genome shotgun (WGS) entry which is preliminary data.</text>
</comment>
<dbReference type="AlphaFoldDB" id="X1KXH5"/>
<accession>X1KXH5</accession>
<dbReference type="EMBL" id="BARU01048272">
    <property type="protein sequence ID" value="GAH94874.1"/>
    <property type="molecule type" value="Genomic_DNA"/>
</dbReference>
<name>X1KXH5_9ZZZZ</name>
<protein>
    <submittedName>
        <fullName evidence="1">Uncharacterized protein</fullName>
    </submittedName>
</protein>
<reference evidence="1" key="1">
    <citation type="journal article" date="2014" name="Front. Microbiol.">
        <title>High frequency of phylogenetically diverse reductive dehalogenase-homologous genes in deep subseafloor sedimentary metagenomes.</title>
        <authorList>
            <person name="Kawai M."/>
            <person name="Futagami T."/>
            <person name="Toyoda A."/>
            <person name="Takaki Y."/>
            <person name="Nishi S."/>
            <person name="Hori S."/>
            <person name="Arai W."/>
            <person name="Tsubouchi T."/>
            <person name="Morono Y."/>
            <person name="Uchiyama I."/>
            <person name="Ito T."/>
            <person name="Fujiyama A."/>
            <person name="Inagaki F."/>
            <person name="Takami H."/>
        </authorList>
    </citation>
    <scope>NUCLEOTIDE SEQUENCE</scope>
    <source>
        <strain evidence="1">Expedition CK06-06</strain>
    </source>
</reference>